<gene>
    <name evidence="8" type="ORF">IAC50_05245</name>
</gene>
<feature type="transmembrane region" description="Helical" evidence="6">
    <location>
        <begin position="188"/>
        <end position="209"/>
    </location>
</feature>
<dbReference type="EMBL" id="DVMP01000095">
    <property type="protein sequence ID" value="HIU25882.1"/>
    <property type="molecule type" value="Genomic_DNA"/>
</dbReference>
<evidence type="ECO:0000256" key="1">
    <source>
        <dbReference type="ARBA" id="ARBA00004651"/>
    </source>
</evidence>
<dbReference type="PANTHER" id="PTHR43478:SF1">
    <property type="entry name" value="NA+_H+ ANTIPORTER NHAC-LIKE C-TERMINAL DOMAIN-CONTAINING PROTEIN"/>
    <property type="match status" value="1"/>
</dbReference>
<keyword evidence="5 6" id="KW-0472">Membrane</keyword>
<feature type="transmembrane region" description="Helical" evidence="6">
    <location>
        <begin position="61"/>
        <end position="79"/>
    </location>
</feature>
<feature type="transmembrane region" description="Helical" evidence="6">
    <location>
        <begin position="139"/>
        <end position="167"/>
    </location>
</feature>
<evidence type="ECO:0000256" key="2">
    <source>
        <dbReference type="ARBA" id="ARBA00022475"/>
    </source>
</evidence>
<evidence type="ECO:0000256" key="3">
    <source>
        <dbReference type="ARBA" id="ARBA00022692"/>
    </source>
</evidence>
<evidence type="ECO:0000313" key="9">
    <source>
        <dbReference type="Proteomes" id="UP000824090"/>
    </source>
</evidence>
<protein>
    <submittedName>
        <fullName evidence="8">Sodium:proton antiporter</fullName>
    </submittedName>
</protein>
<feature type="transmembrane region" description="Helical" evidence="6">
    <location>
        <begin position="256"/>
        <end position="289"/>
    </location>
</feature>
<feature type="transmembrane region" description="Helical" evidence="6">
    <location>
        <begin position="431"/>
        <end position="451"/>
    </location>
</feature>
<sequence length="452" mass="48964">MEYGIIVLLPPVAVVALALITKRPWEPLLAGTILCYIISDGFGFFFPWLDGLYSIFDEDGVWLMLCVLFIGIFGVLLEESKGTFGIANLIRKAAKTEKQSLLLGWILGIVTFIDDYAITITVSSTVKPLTDPHRTPRELLAYVTNSTAAPACILIPLSSWYVFFGGLIDKEECIQGISDGFSIYRGSIPYMFYGWAALILVPLVILGIVPKVGRMKKAYIRAKETGAIFSKESQRYNSMTAKEASTIQEGNPLNFIVPMVVVLATTIIYGDLLVGLIWATAAAGALFIINKTMTFYQWVDCLFKGCADMAQMFFIMMTALFVKTAFENIGLGEYVVANVAPLLNSNTFPVIVFILVSALAFCTGNNWGVPAFTIPMVLPLAVACDANIYLCTGALLSGAAFGCNACFFSDTTVLTAKCCGISNMEHALSQLPYAAAAASVAAVLFLVFGFIA</sequence>
<feature type="transmembrane region" description="Helical" evidence="6">
    <location>
        <begin position="6"/>
        <end position="21"/>
    </location>
</feature>
<keyword evidence="4 6" id="KW-1133">Transmembrane helix</keyword>
<comment type="caution">
    <text evidence="8">The sequence shown here is derived from an EMBL/GenBank/DDBJ whole genome shotgun (WGS) entry which is preliminary data.</text>
</comment>
<keyword evidence="2" id="KW-1003">Cell membrane</keyword>
<dbReference type="InterPro" id="IPR018461">
    <property type="entry name" value="Na/H_Antiport_NhaC-like_C"/>
</dbReference>
<dbReference type="Proteomes" id="UP000824090">
    <property type="component" value="Unassembled WGS sequence"/>
</dbReference>
<dbReference type="GO" id="GO:0005886">
    <property type="term" value="C:plasma membrane"/>
    <property type="evidence" value="ECO:0007669"/>
    <property type="project" value="UniProtKB-SubCell"/>
</dbReference>
<dbReference type="AlphaFoldDB" id="A0A9D1L789"/>
<comment type="subcellular location">
    <subcellularLocation>
        <location evidence="1">Cell membrane</location>
        <topology evidence="1">Multi-pass membrane protein</topology>
    </subcellularLocation>
</comment>
<feature type="transmembrane region" description="Helical" evidence="6">
    <location>
        <begin position="342"/>
        <end position="362"/>
    </location>
</feature>
<evidence type="ECO:0000313" key="8">
    <source>
        <dbReference type="EMBL" id="HIU25882.1"/>
    </source>
</evidence>
<feature type="transmembrane region" description="Helical" evidence="6">
    <location>
        <begin position="100"/>
        <end position="119"/>
    </location>
</feature>
<accession>A0A9D1L789</accession>
<feature type="transmembrane region" description="Helical" evidence="6">
    <location>
        <begin position="301"/>
        <end position="322"/>
    </location>
</feature>
<feature type="domain" description="Na+/H+ antiporter NhaC-like C-terminal" evidence="7">
    <location>
        <begin position="154"/>
        <end position="450"/>
    </location>
</feature>
<proteinExistence type="predicted"/>
<reference evidence="8" key="1">
    <citation type="submission" date="2020-10" db="EMBL/GenBank/DDBJ databases">
        <authorList>
            <person name="Gilroy R."/>
        </authorList>
    </citation>
    <scope>NUCLEOTIDE SEQUENCE</scope>
    <source>
        <strain evidence="8">ChiHcec3-6078</strain>
    </source>
</reference>
<evidence type="ECO:0000259" key="7">
    <source>
        <dbReference type="Pfam" id="PF03553"/>
    </source>
</evidence>
<keyword evidence="3 6" id="KW-0812">Transmembrane</keyword>
<name>A0A9D1L789_9FIRM</name>
<organism evidence="8 9">
    <name type="scientific">Candidatus Allocopromorpha excrementigallinarum</name>
    <dbReference type="NCBI Taxonomy" id="2840742"/>
    <lineage>
        <taxon>Bacteria</taxon>
        <taxon>Bacillati</taxon>
        <taxon>Bacillota</taxon>
        <taxon>Clostridia</taxon>
        <taxon>Eubacteriales</taxon>
        <taxon>Eubacteriaceae</taxon>
        <taxon>Eubacteriaceae incertae sedis</taxon>
        <taxon>Candidatus Allocopromorpha</taxon>
    </lineage>
</organism>
<evidence type="ECO:0000256" key="5">
    <source>
        <dbReference type="ARBA" id="ARBA00023136"/>
    </source>
</evidence>
<dbReference type="Pfam" id="PF03553">
    <property type="entry name" value="Na_H_antiporter"/>
    <property type="match status" value="1"/>
</dbReference>
<reference evidence="8" key="2">
    <citation type="journal article" date="2021" name="PeerJ">
        <title>Extensive microbial diversity within the chicken gut microbiome revealed by metagenomics and culture.</title>
        <authorList>
            <person name="Gilroy R."/>
            <person name="Ravi A."/>
            <person name="Getino M."/>
            <person name="Pursley I."/>
            <person name="Horton D.L."/>
            <person name="Alikhan N.F."/>
            <person name="Baker D."/>
            <person name="Gharbi K."/>
            <person name="Hall N."/>
            <person name="Watson M."/>
            <person name="Adriaenssens E.M."/>
            <person name="Foster-Nyarko E."/>
            <person name="Jarju S."/>
            <person name="Secka A."/>
            <person name="Antonio M."/>
            <person name="Oren A."/>
            <person name="Chaudhuri R.R."/>
            <person name="La Ragione R."/>
            <person name="Hildebrand F."/>
            <person name="Pallen M.J."/>
        </authorList>
    </citation>
    <scope>NUCLEOTIDE SEQUENCE</scope>
    <source>
        <strain evidence="8">ChiHcec3-6078</strain>
    </source>
</reference>
<evidence type="ECO:0000256" key="4">
    <source>
        <dbReference type="ARBA" id="ARBA00022989"/>
    </source>
</evidence>
<dbReference type="PANTHER" id="PTHR43478">
    <property type="entry name" value="NA+/H+ ANTIPORTER-RELATED"/>
    <property type="match status" value="1"/>
</dbReference>
<feature type="transmembrane region" description="Helical" evidence="6">
    <location>
        <begin position="28"/>
        <end position="49"/>
    </location>
</feature>
<evidence type="ECO:0000256" key="6">
    <source>
        <dbReference type="SAM" id="Phobius"/>
    </source>
</evidence>